<dbReference type="Proteomes" id="UP000027471">
    <property type="component" value="Unassembled WGS sequence"/>
</dbReference>
<feature type="region of interest" description="Disordered" evidence="1">
    <location>
        <begin position="1092"/>
        <end position="1124"/>
    </location>
</feature>
<comment type="caution">
    <text evidence="3">The sequence shown here is derived from an EMBL/GenBank/DDBJ whole genome shotgun (WGS) entry which is preliminary data.</text>
</comment>
<dbReference type="PANTHER" id="PTHR33490:SF1">
    <property type="entry name" value="SLL1233 PROTEIN"/>
    <property type="match status" value="1"/>
</dbReference>
<dbReference type="Pfam" id="PF08379">
    <property type="entry name" value="Bact_transglu_N"/>
    <property type="match status" value="1"/>
</dbReference>
<dbReference type="AlphaFoldDB" id="A0A074JNW4"/>
<dbReference type="InterPro" id="IPR002931">
    <property type="entry name" value="Transglutaminase-like"/>
</dbReference>
<protein>
    <submittedName>
        <fullName evidence="3">IMP dehydrogenase</fullName>
    </submittedName>
</protein>
<dbReference type="Gene3D" id="3.10.620.30">
    <property type="match status" value="1"/>
</dbReference>
<evidence type="ECO:0000259" key="2">
    <source>
        <dbReference type="SMART" id="SM00460"/>
    </source>
</evidence>
<accession>A0A074JNW4</accession>
<dbReference type="SUPFAM" id="SSF54001">
    <property type="entry name" value="Cysteine proteinases"/>
    <property type="match status" value="1"/>
</dbReference>
<dbReference type="OrthoDB" id="9804023at2"/>
<sequence>MAIHASIHHLTHYTYDRPVTLGPQLIRLRPAPHSRTRVISHSLKVSPGGHFVNHQQDPYGNWLARFVFPEPVREFKIEVDLTADMTVYNPFDFFVEESAEHWPFEYPEELRDDLSIYRTPEPEGPLLAQFVGAIDFQENRTVDFLIALNARISQVVGYTIRMEAGVQTPDETLASKMGSCRDSSWLLVQTLRHLGFAARFVSGYLIQLKPDLEALDGPSGTDHDFTDLHAWCEVFLPGAGWIGLDPTSGLLTGESHIPLAATPHYRNAAPISGGYAANGTPEVSFDFDMSVTRVAEHPRITKPFSDDSWARLNALGRKVDESLAQGDVRLTMGGEPTFVSIDDFESDEWNTAAVGPQKRELADTLIRKLRDRFAPGGFLHYGQGKWYPGESLPRWTFSLYWRRDGKPVWRDESLIAYEGDDTGAGPEQAGTLMRGIAQRLGLEPENAQPAFEDPAEWMLKEGNLPENVTPEDSKLKNPEDRARFARVFERGLDKPTGFVLPIQRWQSKAMPGHRWRSEKWKTRRGKLYLVPGDSPAGFRLPLGALPHVPPSQYPYHYVTDTSLPKDELPDFHEQVERAVADGLVAEVSKERTQPVSEAQSSDAAQQIVEQELGAIDGVVRTAISVEPRDGRLCVFMPPTEDLEDYLELIAAAEESAKEMGLPIHIEGYAPPSDPRLNVIRVAPDPGVIEVNIHPAHSWEECVATTEAIYEEARQSRLGADKFMIDGRHTGTGGGNHVVVGGETLLDSPFLRRPDLLKSLILTWQRHPSLSYLFSGLFIGPTSQAPRIDEARHDTLYELEIALSQINAPSEGAVPPAWLVDRLLRNMLTDVTGNTHRAEICIDKLFSPDGPTGRLGLVEFRGFEMPPDPRMSLAQQLLLRAIIARCWNAPISGKPVRWGTVLHDRFMLPHFLWEDLLDLLGDLREHGFDLDPQWFEAQAEFRFPFCGQIEAEGVHLEIRQALEPWHVLGETGAIGGTVRYTDSSVERLQVTMTSLHQDRYKIMCNQRPVPLAKTATSGKSVGGVRYKAWQPAEALHPTLPVNAPLTFDIYDEWTGRAIAGCVYHVAHPGGRSYDTFPINNNEAEARRLARFEPHGYTPGDYRPAPEQTHPEFPHTLDLRRPIGLS</sequence>
<evidence type="ECO:0000313" key="4">
    <source>
        <dbReference type="Proteomes" id="UP000027471"/>
    </source>
</evidence>
<dbReference type="Pfam" id="PF09899">
    <property type="entry name" value="DUF2126"/>
    <property type="match status" value="1"/>
</dbReference>
<dbReference type="STRING" id="1353528.DT23_04405"/>
<evidence type="ECO:0000256" key="1">
    <source>
        <dbReference type="SAM" id="MobiDB-lite"/>
    </source>
</evidence>
<organism evidence="3 4">
    <name type="scientific">Thioclava indica</name>
    <dbReference type="NCBI Taxonomy" id="1353528"/>
    <lineage>
        <taxon>Bacteria</taxon>
        <taxon>Pseudomonadati</taxon>
        <taxon>Pseudomonadota</taxon>
        <taxon>Alphaproteobacteria</taxon>
        <taxon>Rhodobacterales</taxon>
        <taxon>Paracoccaceae</taxon>
        <taxon>Thioclava</taxon>
    </lineage>
</organism>
<dbReference type="PANTHER" id="PTHR33490">
    <property type="entry name" value="BLR5614 PROTEIN-RELATED"/>
    <property type="match status" value="1"/>
</dbReference>
<dbReference type="RefSeq" id="WP_038131013.1">
    <property type="nucleotide sequence ID" value="NZ_AUNB01000029.1"/>
</dbReference>
<keyword evidence="4" id="KW-1185">Reference proteome</keyword>
<dbReference type="eggNOG" id="COG4196">
    <property type="taxonomic scope" value="Bacteria"/>
</dbReference>
<dbReference type="Pfam" id="PF01841">
    <property type="entry name" value="Transglut_core"/>
    <property type="match status" value="1"/>
</dbReference>
<name>A0A074JNW4_9RHOB</name>
<dbReference type="SMART" id="SM00460">
    <property type="entry name" value="TGc"/>
    <property type="match status" value="1"/>
</dbReference>
<feature type="domain" description="Transglutaminase-like" evidence="2">
    <location>
        <begin position="172"/>
        <end position="248"/>
    </location>
</feature>
<proteinExistence type="predicted"/>
<dbReference type="InterPro" id="IPR018667">
    <property type="entry name" value="DUF2126"/>
</dbReference>
<gene>
    <name evidence="3" type="ORF">DT23_04405</name>
</gene>
<evidence type="ECO:0000313" key="3">
    <source>
        <dbReference type="EMBL" id="KEO59326.1"/>
    </source>
</evidence>
<dbReference type="InterPro" id="IPR013589">
    <property type="entry name" value="Bac_transglu_N"/>
</dbReference>
<reference evidence="3 4" key="1">
    <citation type="journal article" date="2015" name="Antonie Van Leeuwenhoek">
        <title>Thioclava indica sp. nov., isolated from surface seawater of the Indian Ocean.</title>
        <authorList>
            <person name="Liu Y."/>
            <person name="Lai Q."/>
            <person name="Du J."/>
            <person name="Xu H."/>
            <person name="Jiang L."/>
            <person name="Shao Z."/>
        </authorList>
    </citation>
    <scope>NUCLEOTIDE SEQUENCE [LARGE SCALE GENOMIC DNA]</scope>
    <source>
        <strain evidence="3 4">DT23-4</strain>
    </source>
</reference>
<feature type="compositionally biased region" description="Basic and acidic residues" evidence="1">
    <location>
        <begin position="1107"/>
        <end position="1124"/>
    </location>
</feature>
<dbReference type="InterPro" id="IPR038765">
    <property type="entry name" value="Papain-like_cys_pep_sf"/>
</dbReference>
<dbReference type="eggNOG" id="COG1305">
    <property type="taxonomic scope" value="Bacteria"/>
</dbReference>
<dbReference type="EMBL" id="AUNB01000029">
    <property type="protein sequence ID" value="KEO59326.1"/>
    <property type="molecule type" value="Genomic_DNA"/>
</dbReference>